<dbReference type="AlphaFoldDB" id="A0A4S2D1S8"/>
<dbReference type="InterPro" id="IPR000086">
    <property type="entry name" value="NUDIX_hydrolase_dom"/>
</dbReference>
<name>A0A4S2D1S8_STEMA</name>
<evidence type="ECO:0000256" key="4">
    <source>
        <dbReference type="ARBA" id="ARBA00015552"/>
    </source>
</evidence>
<comment type="cofactor">
    <cofactor evidence="1 6">
        <name>Mg(2+)</name>
        <dbReference type="ChEBI" id="CHEBI:18420"/>
    </cofactor>
</comment>
<evidence type="ECO:0000256" key="1">
    <source>
        <dbReference type="ARBA" id="ARBA00001946"/>
    </source>
</evidence>
<dbReference type="InterPro" id="IPR015797">
    <property type="entry name" value="NUDIX_hydrolase-like_dom_sf"/>
</dbReference>
<comment type="similarity">
    <text evidence="2 6">Belongs to the Nudix hydrolase family. NudJ subfamily.</text>
</comment>
<keyword evidence="5 6" id="KW-0378">Hydrolase</keyword>
<organism evidence="8 9">
    <name type="scientific">Stenotrophomonas maltophilia</name>
    <name type="common">Pseudomonas maltophilia</name>
    <name type="synonym">Xanthomonas maltophilia</name>
    <dbReference type="NCBI Taxonomy" id="40324"/>
    <lineage>
        <taxon>Bacteria</taxon>
        <taxon>Pseudomonadati</taxon>
        <taxon>Pseudomonadota</taxon>
        <taxon>Gammaproteobacteria</taxon>
        <taxon>Lysobacterales</taxon>
        <taxon>Lysobacteraceae</taxon>
        <taxon>Stenotrophomonas</taxon>
        <taxon>Stenotrophomonas maltophilia group</taxon>
    </lineage>
</organism>
<dbReference type="InterPro" id="IPR033713">
    <property type="entry name" value="NudJ"/>
</dbReference>
<dbReference type="Gene3D" id="3.90.79.10">
    <property type="entry name" value="Nucleoside Triphosphate Pyrophosphohydrolase"/>
    <property type="match status" value="1"/>
</dbReference>
<dbReference type="OrthoDB" id="8594221at2"/>
<accession>A0A4S2D1S8</accession>
<evidence type="ECO:0000313" key="8">
    <source>
        <dbReference type="EMBL" id="TGY35427.1"/>
    </source>
</evidence>
<dbReference type="EMBL" id="SRYW01000004">
    <property type="protein sequence ID" value="TGY35427.1"/>
    <property type="molecule type" value="Genomic_DNA"/>
</dbReference>
<evidence type="ECO:0000313" key="9">
    <source>
        <dbReference type="Proteomes" id="UP000306631"/>
    </source>
</evidence>
<comment type="caution">
    <text evidence="8">The sequence shown here is derived from an EMBL/GenBank/DDBJ whole genome shotgun (WGS) entry which is preliminary data.</text>
</comment>
<dbReference type="PANTHER" id="PTHR43222">
    <property type="entry name" value="NUDIX HYDROLASE 23"/>
    <property type="match status" value="1"/>
</dbReference>
<dbReference type="SUPFAM" id="SSF55811">
    <property type="entry name" value="Nudix"/>
    <property type="match status" value="1"/>
</dbReference>
<sequence>MRWRKSSPRRTTTEVTAVPVPRWAPHVTVATIVVRDGHLLLVEERIDGRAVLNQPAGHLEPGESLAEAAVRETLEETGWQVHLTHFVGAYQWTAPDGTPFVRFAFAAEPLAHDPARALDTGIERALWLSPDALRADPARLRSPLVWEVVADYLGGQRHPLSLVKVTA</sequence>
<evidence type="ECO:0000256" key="5">
    <source>
        <dbReference type="ARBA" id="ARBA00022801"/>
    </source>
</evidence>
<dbReference type="GO" id="GO:0017111">
    <property type="term" value="F:ribonucleoside triphosphate phosphatase activity"/>
    <property type="evidence" value="ECO:0007669"/>
    <property type="project" value="InterPro"/>
</dbReference>
<dbReference type="PROSITE" id="PS00893">
    <property type="entry name" value="NUDIX_BOX"/>
    <property type="match status" value="1"/>
</dbReference>
<gene>
    <name evidence="6" type="primary">nudJ</name>
    <name evidence="8" type="ORF">E5352_06845</name>
</gene>
<dbReference type="CDD" id="cd03675">
    <property type="entry name" value="NUDIX_Hydrolase"/>
    <property type="match status" value="1"/>
</dbReference>
<comment type="subunit">
    <text evidence="3 6">Monomer.</text>
</comment>
<dbReference type="Proteomes" id="UP000306631">
    <property type="component" value="Unassembled WGS sequence"/>
</dbReference>
<proteinExistence type="inferred from homology"/>
<keyword evidence="6" id="KW-0460">Magnesium</keyword>
<dbReference type="InterPro" id="IPR020084">
    <property type="entry name" value="NUDIX_hydrolase_CS"/>
</dbReference>
<reference evidence="8 9" key="1">
    <citation type="submission" date="2019-04" db="EMBL/GenBank/DDBJ databases">
        <title>Microbes associate with the intestines of laboratory mice.</title>
        <authorList>
            <person name="Navarre W."/>
            <person name="Wong E."/>
            <person name="Huang K."/>
            <person name="Tropini C."/>
            <person name="Ng K."/>
            <person name="Yu B."/>
        </authorList>
    </citation>
    <scope>NUCLEOTIDE SEQUENCE [LARGE SCALE GENOMIC DNA]</scope>
    <source>
        <strain evidence="8 9">NM62_B4-13</strain>
    </source>
</reference>
<protein>
    <recommendedName>
        <fullName evidence="4 6">Phosphatase NudJ</fullName>
        <ecNumber evidence="6">3.6.1.-</ecNumber>
    </recommendedName>
</protein>
<dbReference type="Pfam" id="PF00293">
    <property type="entry name" value="NUDIX"/>
    <property type="match status" value="1"/>
</dbReference>
<evidence type="ECO:0000256" key="2">
    <source>
        <dbReference type="ARBA" id="ARBA00007608"/>
    </source>
</evidence>
<dbReference type="EC" id="3.6.1.-" evidence="6"/>
<feature type="domain" description="Nudix hydrolase" evidence="7">
    <location>
        <begin position="24"/>
        <end position="153"/>
    </location>
</feature>
<dbReference type="PROSITE" id="PS51462">
    <property type="entry name" value="NUDIX"/>
    <property type="match status" value="1"/>
</dbReference>
<evidence type="ECO:0000256" key="6">
    <source>
        <dbReference type="RuleBase" id="RU364043"/>
    </source>
</evidence>
<dbReference type="GO" id="GO:0017110">
    <property type="term" value="F:nucleoside diphosphate phosphatase activity"/>
    <property type="evidence" value="ECO:0007669"/>
    <property type="project" value="InterPro"/>
</dbReference>
<dbReference type="GO" id="GO:0004787">
    <property type="term" value="F:thiamine diphosphate phosphatase activity"/>
    <property type="evidence" value="ECO:0007669"/>
    <property type="project" value="InterPro"/>
</dbReference>
<evidence type="ECO:0000256" key="3">
    <source>
        <dbReference type="ARBA" id="ARBA00011245"/>
    </source>
</evidence>
<evidence type="ECO:0000259" key="7">
    <source>
        <dbReference type="PROSITE" id="PS51462"/>
    </source>
</evidence>
<dbReference type="PANTHER" id="PTHR43222:SF11">
    <property type="entry name" value="PHOSPHATASE NUDJ"/>
    <property type="match status" value="1"/>
</dbReference>